<keyword evidence="1" id="KW-1133">Transmembrane helix</keyword>
<feature type="transmembrane region" description="Helical" evidence="1">
    <location>
        <begin position="95"/>
        <end position="116"/>
    </location>
</feature>
<dbReference type="EMBL" id="QUSL01000048">
    <property type="protein sequence ID" value="RGD78255.1"/>
    <property type="molecule type" value="Genomic_DNA"/>
</dbReference>
<evidence type="ECO:0000256" key="1">
    <source>
        <dbReference type="SAM" id="Phobius"/>
    </source>
</evidence>
<evidence type="ECO:0000313" key="3">
    <source>
        <dbReference type="EMBL" id="RGD78255.1"/>
    </source>
</evidence>
<dbReference type="InterPro" id="IPR043739">
    <property type="entry name" value="DUF5684"/>
</dbReference>
<keyword evidence="1" id="KW-0472">Membrane</keyword>
<name>A0A3E3AG12_9FIRM</name>
<protein>
    <submittedName>
        <fullName evidence="2">DUF5684 domain-containing protein</fullName>
    </submittedName>
</protein>
<dbReference type="Proteomes" id="UP000261032">
    <property type="component" value="Unassembled WGS sequence"/>
</dbReference>
<dbReference type="AlphaFoldDB" id="A0A3E3AG12"/>
<feature type="transmembrane region" description="Helical" evidence="1">
    <location>
        <begin position="6"/>
        <end position="27"/>
    </location>
</feature>
<evidence type="ECO:0000313" key="2">
    <source>
        <dbReference type="EMBL" id="MDB7084470.1"/>
    </source>
</evidence>
<keyword evidence="1" id="KW-0812">Transmembrane</keyword>
<dbReference type="Proteomes" id="UP001211987">
    <property type="component" value="Unassembled WGS sequence"/>
</dbReference>
<organism evidence="3 4">
    <name type="scientific">Thomasclavelia ramosa</name>
    <dbReference type="NCBI Taxonomy" id="1547"/>
    <lineage>
        <taxon>Bacteria</taxon>
        <taxon>Bacillati</taxon>
        <taxon>Bacillota</taxon>
        <taxon>Erysipelotrichia</taxon>
        <taxon>Erysipelotrichales</taxon>
        <taxon>Coprobacillaceae</taxon>
        <taxon>Thomasclavelia</taxon>
    </lineage>
</organism>
<evidence type="ECO:0000313" key="4">
    <source>
        <dbReference type="Proteomes" id="UP000261032"/>
    </source>
</evidence>
<comment type="caution">
    <text evidence="3">The sequence shown here is derived from an EMBL/GenBank/DDBJ whole genome shotgun (WGS) entry which is preliminary data.</text>
</comment>
<reference evidence="3 4" key="1">
    <citation type="submission" date="2018-08" db="EMBL/GenBank/DDBJ databases">
        <title>A genome reference for cultivated species of the human gut microbiota.</title>
        <authorList>
            <person name="Zou Y."/>
            <person name="Xue W."/>
            <person name="Luo G."/>
        </authorList>
    </citation>
    <scope>NUCLEOTIDE SEQUENCE [LARGE SCALE GENOMIC DNA]</scope>
    <source>
        <strain evidence="3 4">OM06-4</strain>
    </source>
</reference>
<accession>A0A3E3AG12</accession>
<dbReference type="RefSeq" id="WP_003534631.1">
    <property type="nucleotide sequence ID" value="NZ_CACRTL010000003.1"/>
</dbReference>
<sequence>MNYFEYSYSTSSTTTIFIFIFILLNIIARWRLFTKARRWGISAFIPIYSDIALCRIVKLSPLWLLFLLIPLINMYFIIFYHIVISFKLSFAFGKGIMFGLGLLVFNPLFILILGFGNCEYRY</sequence>
<feature type="transmembrane region" description="Helical" evidence="1">
    <location>
        <begin position="63"/>
        <end position="83"/>
    </location>
</feature>
<proteinExistence type="predicted"/>
<dbReference type="EMBL" id="JAQLKE010000019">
    <property type="protein sequence ID" value="MDB7084470.1"/>
    <property type="molecule type" value="Genomic_DNA"/>
</dbReference>
<dbReference type="Pfam" id="PF18936">
    <property type="entry name" value="DUF5684"/>
    <property type="match status" value="1"/>
</dbReference>
<reference evidence="2" key="2">
    <citation type="submission" date="2023-01" db="EMBL/GenBank/DDBJ databases">
        <title>Human gut microbiome strain richness.</title>
        <authorList>
            <person name="Chen-Liaw A."/>
        </authorList>
    </citation>
    <scope>NUCLEOTIDE SEQUENCE</scope>
    <source>
        <strain evidence="2">1001217st2_G6_1001217B_191108</strain>
    </source>
</reference>
<gene>
    <name evidence="3" type="ORF">DXB93_17425</name>
    <name evidence="2" type="ORF">PM738_11710</name>
</gene>